<keyword evidence="1" id="KW-0496">Mitochondrion</keyword>
<accession>A0A2I4PES8</accession>
<gene>
    <name evidence="1" type="primary">rps10</name>
</gene>
<evidence type="ECO:0000313" key="1">
    <source>
        <dbReference type="EMBL" id="APW82434.1"/>
    </source>
</evidence>
<sequence>MAGYRLTARTLDFHSKNVGSNPASPIIFYALKASNNFNKVSFYVSFVSLINPFLIKNYSYDTYTQNLPFKNKTNKIYVKQSYMILTWFYYLSFLENRKKTTNKNKIKIFISKVTYRKFTTTKAPMAHKNWSKEQYQFSYFNFKVSTHFTFKKKMKNSQSFINNYDVSVLIALITKNYVGIPETNIFSAKNYKFNFQFSDKIYFNYFKSIS</sequence>
<dbReference type="EMBL" id="KX529838">
    <property type="protein sequence ID" value="APW82434.1"/>
    <property type="molecule type" value="Genomic_DNA"/>
</dbReference>
<reference evidence="1" key="1">
    <citation type="submission" date="2016-07" db="EMBL/GenBank/DDBJ databases">
        <title>Mitochondrial genome evolution in stichotrich ciliates.</title>
        <authorList>
            <person name="Chen X."/>
            <person name="Landweber L."/>
        </authorList>
    </citation>
    <scope>NUCLEOTIDE SEQUENCE</scope>
</reference>
<protein>
    <submittedName>
        <fullName evidence="1">Rps10</fullName>
    </submittedName>
</protein>
<geneLocation type="mitochondrion" evidence="1"/>
<dbReference type="AlphaFoldDB" id="A0A2I4PES8"/>
<proteinExistence type="predicted"/>
<organism evidence="1">
    <name type="scientific">Laurentiella strenua</name>
    <dbReference type="NCBI Taxonomy" id="114681"/>
    <lineage>
        <taxon>Eukaryota</taxon>
        <taxon>Sar</taxon>
        <taxon>Alveolata</taxon>
        <taxon>Ciliophora</taxon>
        <taxon>Intramacronucleata</taxon>
        <taxon>Spirotrichea</taxon>
        <taxon>Stichotrichia</taxon>
        <taxon>Sporadotrichida</taxon>
        <taxon>Oxytrichidae</taxon>
        <taxon>Stylonychinae</taxon>
        <taxon>Laurentiella</taxon>
    </lineage>
</organism>
<name>A0A2I4PES8_9SPIT</name>